<dbReference type="GO" id="GO:0005886">
    <property type="term" value="C:plasma membrane"/>
    <property type="evidence" value="ECO:0007669"/>
    <property type="project" value="TreeGrafter"/>
</dbReference>
<dbReference type="AlphaFoldDB" id="A0A9D1GWC4"/>
<dbReference type="Pfam" id="PF13593">
    <property type="entry name" value="SBF_like"/>
    <property type="match status" value="1"/>
</dbReference>
<dbReference type="PANTHER" id="PTHR18640">
    <property type="entry name" value="SOLUTE CARRIER FAMILY 10 MEMBER 7"/>
    <property type="match status" value="1"/>
</dbReference>
<keyword evidence="1" id="KW-0472">Membrane</keyword>
<feature type="transmembrane region" description="Helical" evidence="1">
    <location>
        <begin position="35"/>
        <end position="53"/>
    </location>
</feature>
<evidence type="ECO:0000313" key="3">
    <source>
        <dbReference type="Proteomes" id="UP000886842"/>
    </source>
</evidence>
<dbReference type="InterPro" id="IPR038770">
    <property type="entry name" value="Na+/solute_symporter_sf"/>
</dbReference>
<dbReference type="Gene3D" id="1.20.1530.20">
    <property type="match status" value="1"/>
</dbReference>
<feature type="transmembrane region" description="Helical" evidence="1">
    <location>
        <begin position="128"/>
        <end position="154"/>
    </location>
</feature>
<dbReference type="EMBL" id="DVLP01000156">
    <property type="protein sequence ID" value="HIT74963.1"/>
    <property type="molecule type" value="Genomic_DNA"/>
</dbReference>
<feature type="transmembrane region" description="Helical" evidence="1">
    <location>
        <begin position="230"/>
        <end position="252"/>
    </location>
</feature>
<sequence>MAAGTKFRPDWFLIGLICIPVLATLLPARGVGATIVEHATTVAVCLLFFLHGAKLSPSEAARSFAHWRFQLLVLGATFVLFPLLGVGFSSFGTAFLSPELVTGVVFVCILPSTVQSSIAFTSMARGNVALAVSSASLSNVVGVLLTPVLAALLLGGAVHITGGSVLGIVLQLLVPFVAGQLLHSHISPWLKRHSSVVKVVDSGSVLLVVYGAFSAGVVEGLWTVVGPGELGLVVAVSAILLAVVMLVLGLVAKLTSMPRGDWIVLLFCGSKKSQVSGVPMATLLFPAAALGTTILPLMIFHLFQLLVCSVLARFWGRGSAADVGS</sequence>
<evidence type="ECO:0000313" key="2">
    <source>
        <dbReference type="EMBL" id="HIT74963.1"/>
    </source>
</evidence>
<dbReference type="PANTHER" id="PTHR18640:SF5">
    <property type="entry name" value="SODIUM_BILE ACID COTRANSPORTER 7"/>
    <property type="match status" value="1"/>
</dbReference>
<feature type="transmembrane region" description="Helical" evidence="1">
    <location>
        <begin position="281"/>
        <end position="303"/>
    </location>
</feature>
<feature type="transmembrane region" description="Helical" evidence="1">
    <location>
        <begin position="203"/>
        <end position="224"/>
    </location>
</feature>
<reference evidence="2" key="1">
    <citation type="submission" date="2020-10" db="EMBL/GenBank/DDBJ databases">
        <authorList>
            <person name="Gilroy R."/>
        </authorList>
    </citation>
    <scope>NUCLEOTIDE SEQUENCE</scope>
    <source>
        <strain evidence="2">ChiGjej1B1-24693</strain>
    </source>
</reference>
<feature type="transmembrane region" description="Helical" evidence="1">
    <location>
        <begin position="100"/>
        <end position="121"/>
    </location>
</feature>
<evidence type="ECO:0000256" key="1">
    <source>
        <dbReference type="SAM" id="Phobius"/>
    </source>
</evidence>
<feature type="transmembrane region" description="Helical" evidence="1">
    <location>
        <begin position="12"/>
        <end position="29"/>
    </location>
</feature>
<protein>
    <submittedName>
        <fullName evidence="2">Bile acid:sodium symporter</fullName>
    </submittedName>
</protein>
<feature type="transmembrane region" description="Helical" evidence="1">
    <location>
        <begin position="65"/>
        <end position="88"/>
    </location>
</feature>
<dbReference type="Proteomes" id="UP000886842">
    <property type="component" value="Unassembled WGS sequence"/>
</dbReference>
<dbReference type="InterPro" id="IPR016833">
    <property type="entry name" value="Put_Na-Bile_cotransptr"/>
</dbReference>
<feature type="transmembrane region" description="Helical" evidence="1">
    <location>
        <begin position="160"/>
        <end position="182"/>
    </location>
</feature>
<organism evidence="2 3">
    <name type="scientific">Candidatus Avipropionibacterium avicola</name>
    <dbReference type="NCBI Taxonomy" id="2840701"/>
    <lineage>
        <taxon>Bacteria</taxon>
        <taxon>Bacillati</taxon>
        <taxon>Actinomycetota</taxon>
        <taxon>Actinomycetes</taxon>
        <taxon>Propionibacteriales</taxon>
        <taxon>Propionibacteriaceae</taxon>
        <taxon>Propionibacteriaceae incertae sedis</taxon>
        <taxon>Candidatus Avipropionibacterium</taxon>
    </lineage>
</organism>
<reference evidence="2" key="2">
    <citation type="journal article" date="2021" name="PeerJ">
        <title>Extensive microbial diversity within the chicken gut microbiome revealed by metagenomics and culture.</title>
        <authorList>
            <person name="Gilroy R."/>
            <person name="Ravi A."/>
            <person name="Getino M."/>
            <person name="Pursley I."/>
            <person name="Horton D.L."/>
            <person name="Alikhan N.F."/>
            <person name="Baker D."/>
            <person name="Gharbi K."/>
            <person name="Hall N."/>
            <person name="Watson M."/>
            <person name="Adriaenssens E.M."/>
            <person name="Foster-Nyarko E."/>
            <person name="Jarju S."/>
            <person name="Secka A."/>
            <person name="Antonio M."/>
            <person name="Oren A."/>
            <person name="Chaudhuri R.R."/>
            <person name="La Ragione R."/>
            <person name="Hildebrand F."/>
            <person name="Pallen M.J."/>
        </authorList>
    </citation>
    <scope>NUCLEOTIDE SEQUENCE</scope>
    <source>
        <strain evidence="2">ChiGjej1B1-24693</strain>
    </source>
</reference>
<keyword evidence="1" id="KW-1133">Transmembrane helix</keyword>
<comment type="caution">
    <text evidence="2">The sequence shown here is derived from an EMBL/GenBank/DDBJ whole genome shotgun (WGS) entry which is preliminary data.</text>
</comment>
<proteinExistence type="predicted"/>
<dbReference type="PIRSF" id="PIRSF026166">
    <property type="entry name" value="UCP026166"/>
    <property type="match status" value="1"/>
</dbReference>
<name>A0A9D1GWC4_9ACTN</name>
<accession>A0A9D1GWC4</accession>
<gene>
    <name evidence="2" type="ORF">IAA98_05205</name>
</gene>
<keyword evidence="1" id="KW-0812">Transmembrane</keyword>